<keyword evidence="1" id="KW-0732">Signal</keyword>
<organism evidence="2 3">
    <name type="scientific">Nonlabens xylanidelens</name>
    <dbReference type="NCBI Taxonomy" id="191564"/>
    <lineage>
        <taxon>Bacteria</taxon>
        <taxon>Pseudomonadati</taxon>
        <taxon>Bacteroidota</taxon>
        <taxon>Flavobacteriia</taxon>
        <taxon>Flavobacteriales</taxon>
        <taxon>Flavobacteriaceae</taxon>
        <taxon>Nonlabens</taxon>
    </lineage>
</organism>
<dbReference type="EMBL" id="PTJE01000006">
    <property type="protein sequence ID" value="PPK93714.1"/>
    <property type="molecule type" value="Genomic_DNA"/>
</dbReference>
<keyword evidence="3" id="KW-1185">Reference proteome</keyword>
<dbReference type="Proteomes" id="UP000239002">
    <property type="component" value="Unassembled WGS sequence"/>
</dbReference>
<dbReference type="InterPro" id="IPR026444">
    <property type="entry name" value="Secre_tail"/>
</dbReference>
<accession>A0A2S6IHM4</accession>
<protein>
    <submittedName>
        <fullName evidence="2">Putative secreted protein (Por secretion system target)</fullName>
    </submittedName>
</protein>
<evidence type="ECO:0000313" key="2">
    <source>
        <dbReference type="EMBL" id="PPK93714.1"/>
    </source>
</evidence>
<comment type="caution">
    <text evidence="2">The sequence shown here is derived from an EMBL/GenBank/DDBJ whole genome shotgun (WGS) entry which is preliminary data.</text>
</comment>
<proteinExistence type="predicted"/>
<name>A0A2S6IHM4_9FLAO</name>
<gene>
    <name evidence="2" type="ORF">LY01_02498</name>
</gene>
<sequence length="151" mass="16959">MFSVMTNETGWWNADIPDSMVNTAGDFLGTVDQSSFPSSFTNYFLIDGLSPFQLAFPLAAQFEFAHGYTDQPASIEDVKEISAYPIPMTGNTLFLNNYETGAVKLYFLDGKEIWKGEVTDGRIEFDVLKNGFYILRVITQDKIASIKLLKK</sequence>
<evidence type="ECO:0000313" key="3">
    <source>
        <dbReference type="Proteomes" id="UP000239002"/>
    </source>
</evidence>
<reference evidence="2 3" key="1">
    <citation type="submission" date="2018-02" db="EMBL/GenBank/DDBJ databases">
        <title>Genomic Encyclopedia of Archaeal and Bacterial Type Strains, Phase II (KMG-II): from individual species to whole genera.</title>
        <authorList>
            <person name="Goeker M."/>
        </authorList>
    </citation>
    <scope>NUCLEOTIDE SEQUENCE [LARGE SCALE GENOMIC DNA]</scope>
    <source>
        <strain evidence="2 3">DSM 16809</strain>
    </source>
</reference>
<dbReference type="AlphaFoldDB" id="A0A2S6IHM4"/>
<evidence type="ECO:0000256" key="1">
    <source>
        <dbReference type="ARBA" id="ARBA00022729"/>
    </source>
</evidence>
<dbReference type="OrthoDB" id="1110367at2"/>
<dbReference type="NCBIfam" id="TIGR04183">
    <property type="entry name" value="Por_Secre_tail"/>
    <property type="match status" value="1"/>
</dbReference>